<dbReference type="Pfam" id="PF07969">
    <property type="entry name" value="Amidohydro_3"/>
    <property type="match status" value="1"/>
</dbReference>
<dbReference type="InterPro" id="IPR013108">
    <property type="entry name" value="Amidohydro_3"/>
</dbReference>
<sequence>MAPARPLLFKNGRILSKAEVGLDGKPTFAESMIVKDGVIQAIGSHEELIKLQTEDGYETRDLQGKTVLPGFVDGHMHLLLLGQALRKVGLEHCKSLDDILTTLRKYAKENPDVPRICAKGWMHSMTPDGVDSTLLDDIDPRPIFVDTKDLHSIWTNSAGLAEMGLDNMPDPAGGTIQRDENGKPSGVLNEGAVLTIGWPHLARVATLQERIDCMLAAFEAYNASGYTGLVEMAMDEQAWDALVELKRRHPDAPMRIVAYWLIKPADNEAERMRQVEKAIELSREFNKDASPDLRIAGIKVICDGIIDACTSYLSEPYAVAPSPPPIWTKEHLDPVVKRAAEAGVQIALHAIGDAAIRMAVDMLEKHTKPGGRHRIEHLELASPEDAKRLGELGLTASIQPVHADPAILRAWPRLIGEDRCGRAFAYREFADAGALMALGSDSPTAPWNPLHNIYVAATRRSAREPESDEVVNEHFRLGVCESVVAGTAGAAASVFLDDRVGSLAAGKMADFVVVDMEWEATSLLKAEMKETWFSGKKVWSS</sequence>
<dbReference type="SUPFAM" id="SSF51556">
    <property type="entry name" value="Metallo-dependent hydrolases"/>
    <property type="match status" value="1"/>
</dbReference>
<gene>
    <name evidence="2" type="ORF">B0T10DRAFT_395672</name>
</gene>
<dbReference type="PANTHER" id="PTHR22642">
    <property type="entry name" value="IMIDAZOLONEPROPIONASE"/>
    <property type="match status" value="1"/>
</dbReference>
<dbReference type="InterPro" id="IPR011059">
    <property type="entry name" value="Metal-dep_hydrolase_composite"/>
</dbReference>
<dbReference type="OrthoDB" id="3501663at2759"/>
<evidence type="ECO:0000313" key="2">
    <source>
        <dbReference type="EMBL" id="KAH6897076.1"/>
    </source>
</evidence>
<evidence type="ECO:0000313" key="3">
    <source>
        <dbReference type="Proteomes" id="UP000777438"/>
    </source>
</evidence>
<dbReference type="CDD" id="cd01300">
    <property type="entry name" value="YtcJ_like"/>
    <property type="match status" value="1"/>
</dbReference>
<comment type="caution">
    <text evidence="2">The sequence shown here is derived from an EMBL/GenBank/DDBJ whole genome shotgun (WGS) entry which is preliminary data.</text>
</comment>
<accession>A0A9P8WEL6</accession>
<reference evidence="2 3" key="1">
    <citation type="journal article" date="2021" name="Nat. Commun.">
        <title>Genetic determinants of endophytism in the Arabidopsis root mycobiome.</title>
        <authorList>
            <person name="Mesny F."/>
            <person name="Miyauchi S."/>
            <person name="Thiergart T."/>
            <person name="Pickel B."/>
            <person name="Atanasova L."/>
            <person name="Karlsson M."/>
            <person name="Huettel B."/>
            <person name="Barry K.W."/>
            <person name="Haridas S."/>
            <person name="Chen C."/>
            <person name="Bauer D."/>
            <person name="Andreopoulos W."/>
            <person name="Pangilinan J."/>
            <person name="LaButti K."/>
            <person name="Riley R."/>
            <person name="Lipzen A."/>
            <person name="Clum A."/>
            <person name="Drula E."/>
            <person name="Henrissat B."/>
            <person name="Kohler A."/>
            <person name="Grigoriev I.V."/>
            <person name="Martin F.M."/>
            <person name="Hacquard S."/>
        </authorList>
    </citation>
    <scope>NUCLEOTIDE SEQUENCE [LARGE SCALE GENOMIC DNA]</scope>
    <source>
        <strain evidence="2 3">MPI-CAGE-CH-0241</strain>
    </source>
</reference>
<dbReference type="EMBL" id="JAGPYM010000003">
    <property type="protein sequence ID" value="KAH6897076.1"/>
    <property type="molecule type" value="Genomic_DNA"/>
</dbReference>
<dbReference type="AlphaFoldDB" id="A0A9P8WEL6"/>
<name>A0A9P8WEL6_9HYPO</name>
<organism evidence="2 3">
    <name type="scientific">Thelonectria olida</name>
    <dbReference type="NCBI Taxonomy" id="1576542"/>
    <lineage>
        <taxon>Eukaryota</taxon>
        <taxon>Fungi</taxon>
        <taxon>Dikarya</taxon>
        <taxon>Ascomycota</taxon>
        <taxon>Pezizomycotina</taxon>
        <taxon>Sordariomycetes</taxon>
        <taxon>Hypocreomycetidae</taxon>
        <taxon>Hypocreales</taxon>
        <taxon>Nectriaceae</taxon>
        <taxon>Thelonectria</taxon>
    </lineage>
</organism>
<evidence type="ECO:0000259" key="1">
    <source>
        <dbReference type="Pfam" id="PF07969"/>
    </source>
</evidence>
<dbReference type="Gene3D" id="3.10.310.70">
    <property type="match status" value="1"/>
</dbReference>
<dbReference type="InterPro" id="IPR032466">
    <property type="entry name" value="Metal_Hydrolase"/>
</dbReference>
<keyword evidence="3" id="KW-1185">Reference proteome</keyword>
<protein>
    <submittedName>
        <fullName evidence="2">Amidohydrolase 3</fullName>
    </submittedName>
</protein>
<dbReference type="SUPFAM" id="SSF51338">
    <property type="entry name" value="Composite domain of metallo-dependent hydrolases"/>
    <property type="match status" value="1"/>
</dbReference>
<feature type="domain" description="Amidohydrolase 3" evidence="1">
    <location>
        <begin position="58"/>
        <end position="538"/>
    </location>
</feature>
<dbReference type="GO" id="GO:0016810">
    <property type="term" value="F:hydrolase activity, acting on carbon-nitrogen (but not peptide) bonds"/>
    <property type="evidence" value="ECO:0007669"/>
    <property type="project" value="InterPro"/>
</dbReference>
<dbReference type="Proteomes" id="UP000777438">
    <property type="component" value="Unassembled WGS sequence"/>
</dbReference>
<dbReference type="Gene3D" id="2.30.40.10">
    <property type="entry name" value="Urease, subunit C, domain 1"/>
    <property type="match status" value="1"/>
</dbReference>
<proteinExistence type="predicted"/>
<dbReference type="PANTHER" id="PTHR22642:SF20">
    <property type="entry name" value="AMIDOHYDROLASE 3 DOMAIN-CONTAINING PROTEIN"/>
    <property type="match status" value="1"/>
</dbReference>
<dbReference type="Gene3D" id="3.20.20.140">
    <property type="entry name" value="Metal-dependent hydrolases"/>
    <property type="match status" value="1"/>
</dbReference>
<dbReference type="InterPro" id="IPR033932">
    <property type="entry name" value="YtcJ-like"/>
</dbReference>